<reference evidence="1" key="1">
    <citation type="journal article" date="2015" name="Nature">
        <title>Complex archaea that bridge the gap between prokaryotes and eukaryotes.</title>
        <authorList>
            <person name="Spang A."/>
            <person name="Saw J.H."/>
            <person name="Jorgensen S.L."/>
            <person name="Zaremba-Niedzwiedzka K."/>
            <person name="Martijn J."/>
            <person name="Lind A.E."/>
            <person name="van Eijk R."/>
            <person name="Schleper C."/>
            <person name="Guy L."/>
            <person name="Ettema T.J."/>
        </authorList>
    </citation>
    <scope>NUCLEOTIDE SEQUENCE</scope>
</reference>
<comment type="caution">
    <text evidence="1">The sequence shown here is derived from an EMBL/GenBank/DDBJ whole genome shotgun (WGS) entry which is preliminary data.</text>
</comment>
<dbReference type="AlphaFoldDB" id="A0A0F9UK91"/>
<evidence type="ECO:0000313" key="1">
    <source>
        <dbReference type="EMBL" id="KKN93675.1"/>
    </source>
</evidence>
<accession>A0A0F9UK91</accession>
<name>A0A0F9UK91_9ZZZZ</name>
<protein>
    <submittedName>
        <fullName evidence="1">Uncharacterized protein</fullName>
    </submittedName>
</protein>
<sequence>MVKTKTKEQLELEIKHYRIKISGLQVTLDGERRKENKVTAVNYIGKHFKYTDRYSNDSLWTVYNKIISYHQNENNGFFKILVVEKRGSNYYDSQLLLSLKYLDFSDFISRLKAPFEPYVLIQEKEFKEKYDAALLKMNAVV</sequence>
<dbReference type="EMBL" id="LAZR01000084">
    <property type="protein sequence ID" value="KKN93675.1"/>
    <property type="molecule type" value="Genomic_DNA"/>
</dbReference>
<organism evidence="1">
    <name type="scientific">marine sediment metagenome</name>
    <dbReference type="NCBI Taxonomy" id="412755"/>
    <lineage>
        <taxon>unclassified sequences</taxon>
        <taxon>metagenomes</taxon>
        <taxon>ecological metagenomes</taxon>
    </lineage>
</organism>
<gene>
    <name evidence="1" type="ORF">LCGC14_0195080</name>
</gene>
<proteinExistence type="predicted"/>